<dbReference type="InParanoid" id="A0A679L8U2"/>
<keyword evidence="2" id="KW-1185">Reference proteome</keyword>
<gene>
    <name evidence="1" type="ORF">CELE_CTEL54X.2</name>
    <name evidence="1 3" type="ORF">cTel54X.2</name>
</gene>
<dbReference type="Proteomes" id="UP000001940">
    <property type="component" value="Chromosome III"/>
</dbReference>
<accession>A0A679L8U2</accession>
<evidence type="ECO:0000313" key="1">
    <source>
        <dbReference type="EMBL" id="CAA9991458.1"/>
    </source>
</evidence>
<evidence type="ECO:0000313" key="3">
    <source>
        <dbReference type="WormBase" id="cTel54X.2"/>
    </source>
</evidence>
<dbReference type="WormBase" id="cTel54X.2">
    <property type="protein sequence ID" value="CE54190"/>
    <property type="gene ID" value="WBGene00305997"/>
</dbReference>
<proteinExistence type="predicted"/>
<reference evidence="1 2" key="1">
    <citation type="journal article" date="1998" name="Science">
        <title>Genome sequence of the nematode C. elegans: a platform for investigating biology.</title>
        <authorList>
            <consortium name="The C. elegans sequencing consortium"/>
            <person name="Sulson J.E."/>
            <person name="Waterston R."/>
        </authorList>
    </citation>
    <scope>NUCLEOTIDE SEQUENCE [LARGE SCALE GENOMIC DNA]</scope>
    <source>
        <strain evidence="1 2">Bristol N2</strain>
    </source>
</reference>
<dbReference type="AlphaFoldDB" id="A0A679L8U2"/>
<evidence type="ECO:0000313" key="2">
    <source>
        <dbReference type="Proteomes" id="UP000001940"/>
    </source>
</evidence>
<sequence length="62" mass="7327">MSETSQEARRALTEERGKVLDKWWAINNLRFMKFQDPISPTLSDMPSEILVQVFEKFDSIEH</sequence>
<organism evidence="1 2">
    <name type="scientific">Caenorhabditis elegans</name>
    <dbReference type="NCBI Taxonomy" id="6239"/>
    <lineage>
        <taxon>Eukaryota</taxon>
        <taxon>Metazoa</taxon>
        <taxon>Ecdysozoa</taxon>
        <taxon>Nematoda</taxon>
        <taxon>Chromadorea</taxon>
        <taxon>Rhabditida</taxon>
        <taxon>Rhabditina</taxon>
        <taxon>Rhabditomorpha</taxon>
        <taxon>Rhabditoidea</taxon>
        <taxon>Rhabditidae</taxon>
        <taxon>Peloderinae</taxon>
        <taxon>Caenorhabditis</taxon>
    </lineage>
</organism>
<name>A0A679L8U2_CAEEL</name>
<dbReference type="AGR" id="WB:WBGene00305997"/>
<dbReference type="EMBL" id="BX284603">
    <property type="protein sequence ID" value="CAA9991458.1"/>
    <property type="molecule type" value="Genomic_DNA"/>
</dbReference>
<protein>
    <submittedName>
        <fullName evidence="1">F-box domain-containing protein</fullName>
    </submittedName>
</protein>